<dbReference type="InterPro" id="IPR001296">
    <property type="entry name" value="Glyco_trans_1"/>
</dbReference>
<accession>A0A1M6R7U9</accession>
<feature type="domain" description="Glycosyltransferase subfamily 4-like N-terminal" evidence="2">
    <location>
        <begin position="15"/>
        <end position="189"/>
    </location>
</feature>
<dbReference type="SUPFAM" id="SSF53756">
    <property type="entry name" value="UDP-Glycosyltransferase/glycogen phosphorylase"/>
    <property type="match status" value="1"/>
</dbReference>
<dbReference type="STRING" id="1121421.SAMN02745123_01343"/>
<evidence type="ECO:0000313" key="4">
    <source>
        <dbReference type="Proteomes" id="UP000183997"/>
    </source>
</evidence>
<dbReference type="PANTHER" id="PTHR45947:SF3">
    <property type="entry name" value="SULFOQUINOVOSYL TRANSFERASE SQD2"/>
    <property type="match status" value="1"/>
</dbReference>
<dbReference type="Pfam" id="PF00534">
    <property type="entry name" value="Glycos_transf_1"/>
    <property type="match status" value="1"/>
</dbReference>
<reference evidence="4" key="1">
    <citation type="submission" date="2016-11" db="EMBL/GenBank/DDBJ databases">
        <authorList>
            <person name="Varghese N."/>
            <person name="Submissions S."/>
        </authorList>
    </citation>
    <scope>NUCLEOTIDE SEQUENCE [LARGE SCALE GENOMIC DNA]</scope>
    <source>
        <strain evidence="4">DSM 10349</strain>
    </source>
</reference>
<dbReference type="Proteomes" id="UP000183997">
    <property type="component" value="Unassembled WGS sequence"/>
</dbReference>
<dbReference type="PANTHER" id="PTHR45947">
    <property type="entry name" value="SULFOQUINOVOSYL TRANSFERASE SQD2"/>
    <property type="match status" value="1"/>
</dbReference>
<dbReference type="InterPro" id="IPR050194">
    <property type="entry name" value="Glycosyltransferase_grp1"/>
</dbReference>
<name>A0A1M6R7U9_9FIRM</name>
<evidence type="ECO:0000313" key="3">
    <source>
        <dbReference type="EMBL" id="SHK28506.1"/>
    </source>
</evidence>
<evidence type="ECO:0000259" key="1">
    <source>
        <dbReference type="Pfam" id="PF00534"/>
    </source>
</evidence>
<protein>
    <submittedName>
        <fullName evidence="3">Glycogen(Starch) synthase</fullName>
    </submittedName>
</protein>
<dbReference type="Pfam" id="PF13439">
    <property type="entry name" value="Glyco_transf_4"/>
    <property type="match status" value="1"/>
</dbReference>
<dbReference type="OrthoDB" id="9795068at2"/>
<organism evidence="3 4">
    <name type="scientific">Desulforamulus aeronauticus DSM 10349</name>
    <dbReference type="NCBI Taxonomy" id="1121421"/>
    <lineage>
        <taxon>Bacteria</taxon>
        <taxon>Bacillati</taxon>
        <taxon>Bacillota</taxon>
        <taxon>Clostridia</taxon>
        <taxon>Eubacteriales</taxon>
        <taxon>Peptococcaceae</taxon>
        <taxon>Desulforamulus</taxon>
    </lineage>
</organism>
<keyword evidence="4" id="KW-1185">Reference proteome</keyword>
<dbReference type="InterPro" id="IPR028098">
    <property type="entry name" value="Glyco_trans_4-like_N"/>
</dbReference>
<dbReference type="CDD" id="cd03801">
    <property type="entry name" value="GT4_PimA-like"/>
    <property type="match status" value="1"/>
</dbReference>
<gene>
    <name evidence="3" type="ORF">SAMN02745123_01343</name>
</gene>
<dbReference type="GO" id="GO:0016758">
    <property type="term" value="F:hexosyltransferase activity"/>
    <property type="evidence" value="ECO:0007669"/>
    <property type="project" value="TreeGrafter"/>
</dbReference>
<dbReference type="AlphaFoldDB" id="A0A1M6R7U9"/>
<evidence type="ECO:0000259" key="2">
    <source>
        <dbReference type="Pfam" id="PF13439"/>
    </source>
</evidence>
<dbReference type="Gene3D" id="3.40.50.2000">
    <property type="entry name" value="Glycogen Phosphorylase B"/>
    <property type="match status" value="2"/>
</dbReference>
<dbReference type="EMBL" id="FRAR01000010">
    <property type="protein sequence ID" value="SHK28506.1"/>
    <property type="molecule type" value="Genomic_DNA"/>
</dbReference>
<feature type="domain" description="Glycosyl transferase family 1" evidence="1">
    <location>
        <begin position="207"/>
        <end position="364"/>
    </location>
</feature>
<sequence length="411" mass="46802">MRVIVFSWEYPPASVGGLASHVYDLTLAMAQQGDDIHVITRGNAGTPEYENVHGVHVYRVNPFRVSSADFITWVMQLNLAMLERALPLLQELGEVDIVHAHDWLVTYAAKVLKHTYKLPLLSTIHATEWGRHNGLHNNIQRHISDIEWWLTYESWRVICCSYYMQGQLKHIFQLPEDKLRVIPNGVDPENFRYDSQSLVKRLQYAAPMEKIVYYMGRLVPEKGVQVLIDAIPKILQYQPNTKFVIAGTGPFEGELKQKADQRGVAHRIYFTGYVDDKTRNSLYHFADVAVFPSLYEPFGIVALEAMAAKTPVVVSDNGGLGEIVEHGVNGMKAYTGNANSLADNILHILMDPLSARKIQERAYQEVVEKYHWSGIAQKTRQVYQEVVDAHRMAPWRQQAKGKLMGKLVRVH</sequence>
<proteinExistence type="predicted"/>
<dbReference type="RefSeq" id="WP_072912195.1">
    <property type="nucleotide sequence ID" value="NZ_FRAR01000010.1"/>
</dbReference>